<proteinExistence type="inferred from homology"/>
<dbReference type="PANTHER" id="PTHR31142:SF3">
    <property type="entry name" value="THH1_TOM1_TOM3 DOMAIN-CONTAINING PROTEIN"/>
    <property type="match status" value="1"/>
</dbReference>
<accession>T0RKJ9</accession>
<dbReference type="GO" id="GO:0012505">
    <property type="term" value="C:endomembrane system"/>
    <property type="evidence" value="ECO:0007669"/>
    <property type="project" value="UniProtKB-SubCell"/>
</dbReference>
<feature type="compositionally biased region" description="Polar residues" evidence="6">
    <location>
        <begin position="306"/>
        <end position="320"/>
    </location>
</feature>
<organism evidence="9 10">
    <name type="scientific">Saprolegnia diclina (strain VS20)</name>
    <dbReference type="NCBI Taxonomy" id="1156394"/>
    <lineage>
        <taxon>Eukaryota</taxon>
        <taxon>Sar</taxon>
        <taxon>Stramenopiles</taxon>
        <taxon>Oomycota</taxon>
        <taxon>Saprolegniomycetes</taxon>
        <taxon>Saprolegniales</taxon>
        <taxon>Saprolegniaceae</taxon>
        <taxon>Saprolegnia</taxon>
    </lineage>
</organism>
<comment type="similarity">
    <text evidence="2">Belongs to the plant tobamovirus multiplication TOM1 protein family.</text>
</comment>
<feature type="transmembrane region" description="Helical" evidence="7">
    <location>
        <begin position="125"/>
        <end position="142"/>
    </location>
</feature>
<feature type="transmembrane region" description="Helical" evidence="7">
    <location>
        <begin position="171"/>
        <end position="189"/>
    </location>
</feature>
<feature type="transmembrane region" description="Helical" evidence="7">
    <location>
        <begin position="244"/>
        <end position="269"/>
    </location>
</feature>
<evidence type="ECO:0000256" key="4">
    <source>
        <dbReference type="ARBA" id="ARBA00022989"/>
    </source>
</evidence>
<dbReference type="GeneID" id="19950132"/>
<dbReference type="VEuPathDB" id="FungiDB:SDRG_09405"/>
<feature type="domain" description="THH1/TOM1/TOM3" evidence="8">
    <location>
        <begin position="123"/>
        <end position="300"/>
    </location>
</feature>
<sequence>MACTFGPSHCFHETSMLMVCAYVYLGAAVFAGYIHLRRAYLREHGHNTILLPVRRVRFFPLLLLVAFAARATWFILLDVHAMQVAESSSDDDADNGRYRNVIVFVPLLHMTLDLYPLSVLSWNKLATLLYISAFTLLVQFWADMLHHTTSTHDQSARTPVQRTRPSRQRNVLVIANVWMYAVEIALLLIKTVYPDQRESTWYMNSDGWCTAIFFCGLAGALGYDAFRLRQFFDAQEHSRVATYVATRVTVLGLLCAGLFFLRAILFLLTPVASFEATATPWLFYAIPELLPGGLVLALMRVKHDTNNGSSSRKGQLSPTERTPLVSPENMLSV</sequence>
<dbReference type="InterPro" id="IPR009457">
    <property type="entry name" value="THH1/TOM1/TOM3_dom"/>
</dbReference>
<keyword evidence="4 7" id="KW-1133">Transmembrane helix</keyword>
<feature type="region of interest" description="Disordered" evidence="6">
    <location>
        <begin position="305"/>
        <end position="333"/>
    </location>
</feature>
<evidence type="ECO:0000256" key="1">
    <source>
        <dbReference type="ARBA" id="ARBA00004127"/>
    </source>
</evidence>
<keyword evidence="10" id="KW-1185">Reference proteome</keyword>
<evidence type="ECO:0000259" key="8">
    <source>
        <dbReference type="Pfam" id="PF06454"/>
    </source>
</evidence>
<dbReference type="RefSeq" id="XP_008613559.1">
    <property type="nucleotide sequence ID" value="XM_008615337.1"/>
</dbReference>
<reference evidence="9 10" key="1">
    <citation type="submission" date="2012-04" db="EMBL/GenBank/DDBJ databases">
        <title>The Genome Sequence of Saprolegnia declina VS20.</title>
        <authorList>
            <consortium name="The Broad Institute Genome Sequencing Platform"/>
            <person name="Russ C."/>
            <person name="Nusbaum C."/>
            <person name="Tyler B."/>
            <person name="van West P."/>
            <person name="Dieguez-Uribeondo J."/>
            <person name="de Bruijn I."/>
            <person name="Tripathy S."/>
            <person name="Jiang R."/>
            <person name="Young S.K."/>
            <person name="Zeng Q."/>
            <person name="Gargeya S."/>
            <person name="Fitzgerald M."/>
            <person name="Haas B."/>
            <person name="Abouelleil A."/>
            <person name="Alvarado L."/>
            <person name="Arachchi H.M."/>
            <person name="Berlin A."/>
            <person name="Chapman S.B."/>
            <person name="Goldberg J."/>
            <person name="Griggs A."/>
            <person name="Gujja S."/>
            <person name="Hansen M."/>
            <person name="Howarth C."/>
            <person name="Imamovic A."/>
            <person name="Larimer J."/>
            <person name="McCowen C."/>
            <person name="Montmayeur A."/>
            <person name="Murphy C."/>
            <person name="Neiman D."/>
            <person name="Pearson M."/>
            <person name="Priest M."/>
            <person name="Roberts A."/>
            <person name="Saif S."/>
            <person name="Shea T."/>
            <person name="Sisk P."/>
            <person name="Sykes S."/>
            <person name="Wortman J."/>
            <person name="Nusbaum C."/>
            <person name="Birren B."/>
        </authorList>
    </citation>
    <scope>NUCLEOTIDE SEQUENCE [LARGE SCALE GENOMIC DNA]</scope>
    <source>
        <strain evidence="9 10">VS20</strain>
    </source>
</reference>
<dbReference type="AlphaFoldDB" id="T0RKJ9"/>
<dbReference type="eggNOG" id="ENOG502RJ5T">
    <property type="taxonomic scope" value="Eukaryota"/>
</dbReference>
<evidence type="ECO:0000256" key="6">
    <source>
        <dbReference type="SAM" id="MobiDB-lite"/>
    </source>
</evidence>
<feature type="transmembrane region" description="Helical" evidence="7">
    <location>
        <begin position="281"/>
        <end position="299"/>
    </location>
</feature>
<feature type="transmembrane region" description="Helical" evidence="7">
    <location>
        <begin position="201"/>
        <end position="223"/>
    </location>
</feature>
<evidence type="ECO:0000313" key="9">
    <source>
        <dbReference type="EMBL" id="EQC32873.1"/>
    </source>
</evidence>
<evidence type="ECO:0000256" key="5">
    <source>
        <dbReference type="ARBA" id="ARBA00023136"/>
    </source>
</evidence>
<keyword evidence="5 7" id="KW-0472">Membrane</keyword>
<evidence type="ECO:0000313" key="10">
    <source>
        <dbReference type="Proteomes" id="UP000030762"/>
    </source>
</evidence>
<dbReference type="Pfam" id="PF06454">
    <property type="entry name" value="THH1_TOM1-3_dom"/>
    <property type="match status" value="1"/>
</dbReference>
<evidence type="ECO:0000256" key="2">
    <source>
        <dbReference type="ARBA" id="ARBA00006779"/>
    </source>
</evidence>
<dbReference type="Proteomes" id="UP000030762">
    <property type="component" value="Unassembled WGS sequence"/>
</dbReference>
<evidence type="ECO:0000256" key="7">
    <source>
        <dbReference type="SAM" id="Phobius"/>
    </source>
</evidence>
<protein>
    <recommendedName>
        <fullName evidence="8">THH1/TOM1/TOM3 domain-containing protein</fullName>
    </recommendedName>
</protein>
<evidence type="ECO:0000256" key="3">
    <source>
        <dbReference type="ARBA" id="ARBA00022692"/>
    </source>
</evidence>
<dbReference type="PANTHER" id="PTHR31142">
    <property type="entry name" value="TOBAMOVIRUS MULTIPLICATION PROTEIN 1-LIKE ISOFORM X1"/>
    <property type="match status" value="1"/>
</dbReference>
<dbReference type="OMA" id="WGITKAD"/>
<dbReference type="InterPro" id="IPR040226">
    <property type="entry name" value="THH1/TOM1/TOM3"/>
</dbReference>
<gene>
    <name evidence="9" type="ORF">SDRG_09405</name>
</gene>
<dbReference type="EMBL" id="JH767161">
    <property type="protein sequence ID" value="EQC32873.1"/>
    <property type="molecule type" value="Genomic_DNA"/>
</dbReference>
<dbReference type="OrthoDB" id="71158at2759"/>
<feature type="transmembrane region" description="Helical" evidence="7">
    <location>
        <begin position="16"/>
        <end position="36"/>
    </location>
</feature>
<dbReference type="InParanoid" id="T0RKJ9"/>
<comment type="subcellular location">
    <subcellularLocation>
        <location evidence="1">Endomembrane system</location>
        <topology evidence="1">Multi-pass membrane protein</topology>
    </subcellularLocation>
</comment>
<keyword evidence="3 7" id="KW-0812">Transmembrane</keyword>
<feature type="transmembrane region" description="Helical" evidence="7">
    <location>
        <begin position="56"/>
        <end position="76"/>
    </location>
</feature>
<name>T0RKJ9_SAPDV</name>